<feature type="transmembrane region" description="Helical" evidence="3">
    <location>
        <begin position="121"/>
        <end position="141"/>
    </location>
</feature>
<sequence>MLLDQYSLLAAIGFSGAALCVTLLLSWVTTRTDSFLLTWAFALVLIVIGVILFGLLDRSYHPAVQCGSFAFLILGFVLVHAGCLQFRWNKAFWTHQVWLGLVAILPMAIAFAAGLSGPATILANVAIAGLLMMCGMHSWLGRHEAPLPMAVNAVLYCATAVSFLFCCIPIMIEGQMILTARPANWAEDLNSIMAIIGITGIGAISLALNQTRVARRHHNAAMTDPLTGLLNRRALFDQLGRRLVQPGTAILVIDLDHFKSINDRFGHACGDVVLERFADLLREHTAACDLVARIGGEEFCIVMPHTSPRLAKRLAEHIRLTLHARPICTLAGDVSVTASIGVAICSGSPEPFEAILERSDRACYEAKNDGRNRVQISSMLVVAA</sequence>
<dbReference type="RefSeq" id="WP_213986092.1">
    <property type="nucleotide sequence ID" value="NZ_JAFMNX010000005.1"/>
</dbReference>
<feature type="transmembrane region" description="Helical" evidence="3">
    <location>
        <begin position="96"/>
        <end position="115"/>
    </location>
</feature>
<accession>A0ABS5S1F4</accession>
<dbReference type="SUPFAM" id="SSF55073">
    <property type="entry name" value="Nucleotide cyclase"/>
    <property type="match status" value="1"/>
</dbReference>
<dbReference type="EMBL" id="JAFMNX010000005">
    <property type="protein sequence ID" value="MBS9722372.1"/>
    <property type="molecule type" value="Genomic_DNA"/>
</dbReference>
<protein>
    <recommendedName>
        <fullName evidence="1">diguanylate cyclase</fullName>
        <ecNumber evidence="1">2.7.7.65</ecNumber>
    </recommendedName>
</protein>
<evidence type="ECO:0000259" key="4">
    <source>
        <dbReference type="PROSITE" id="PS50887"/>
    </source>
</evidence>
<evidence type="ECO:0000256" key="3">
    <source>
        <dbReference type="SAM" id="Phobius"/>
    </source>
</evidence>
<evidence type="ECO:0000256" key="1">
    <source>
        <dbReference type="ARBA" id="ARBA00012528"/>
    </source>
</evidence>
<organism evidence="5 6">
    <name type="scientific">Tianweitania aestuarii</name>
    <dbReference type="NCBI Taxonomy" id="2814886"/>
    <lineage>
        <taxon>Bacteria</taxon>
        <taxon>Pseudomonadati</taxon>
        <taxon>Pseudomonadota</taxon>
        <taxon>Alphaproteobacteria</taxon>
        <taxon>Hyphomicrobiales</taxon>
        <taxon>Phyllobacteriaceae</taxon>
        <taxon>Tianweitania</taxon>
    </lineage>
</organism>
<dbReference type="SMART" id="SM00267">
    <property type="entry name" value="GGDEF"/>
    <property type="match status" value="1"/>
</dbReference>
<proteinExistence type="predicted"/>
<feature type="transmembrane region" description="Helical" evidence="3">
    <location>
        <begin position="6"/>
        <end position="28"/>
    </location>
</feature>
<dbReference type="Proteomes" id="UP001297272">
    <property type="component" value="Unassembled WGS sequence"/>
</dbReference>
<comment type="catalytic activity">
    <reaction evidence="2">
        <text>2 GTP = 3',3'-c-di-GMP + 2 diphosphate</text>
        <dbReference type="Rhea" id="RHEA:24898"/>
        <dbReference type="ChEBI" id="CHEBI:33019"/>
        <dbReference type="ChEBI" id="CHEBI:37565"/>
        <dbReference type="ChEBI" id="CHEBI:58805"/>
        <dbReference type="EC" id="2.7.7.65"/>
    </reaction>
</comment>
<keyword evidence="3" id="KW-0812">Transmembrane</keyword>
<dbReference type="InterPro" id="IPR000160">
    <property type="entry name" value="GGDEF_dom"/>
</dbReference>
<comment type="caution">
    <text evidence="5">The sequence shown here is derived from an EMBL/GenBank/DDBJ whole genome shotgun (WGS) entry which is preliminary data.</text>
</comment>
<keyword evidence="3" id="KW-1133">Transmembrane helix</keyword>
<feature type="transmembrane region" description="Helical" evidence="3">
    <location>
        <begin position="62"/>
        <end position="84"/>
    </location>
</feature>
<dbReference type="CDD" id="cd01949">
    <property type="entry name" value="GGDEF"/>
    <property type="match status" value="1"/>
</dbReference>
<dbReference type="InterPro" id="IPR050469">
    <property type="entry name" value="Diguanylate_Cyclase"/>
</dbReference>
<evidence type="ECO:0000313" key="5">
    <source>
        <dbReference type="EMBL" id="MBS9722372.1"/>
    </source>
</evidence>
<dbReference type="Pfam" id="PF00990">
    <property type="entry name" value="GGDEF"/>
    <property type="match status" value="1"/>
</dbReference>
<dbReference type="Gene3D" id="3.30.70.270">
    <property type="match status" value="1"/>
</dbReference>
<dbReference type="InterPro" id="IPR029787">
    <property type="entry name" value="Nucleotide_cyclase"/>
</dbReference>
<dbReference type="InterPro" id="IPR043128">
    <property type="entry name" value="Rev_trsase/Diguanyl_cyclase"/>
</dbReference>
<evidence type="ECO:0000256" key="2">
    <source>
        <dbReference type="ARBA" id="ARBA00034247"/>
    </source>
</evidence>
<gene>
    <name evidence="5" type="ORF">JYU29_16890</name>
</gene>
<keyword evidence="3" id="KW-0472">Membrane</keyword>
<feature type="transmembrane region" description="Helical" evidence="3">
    <location>
        <begin position="192"/>
        <end position="209"/>
    </location>
</feature>
<reference evidence="5 6" key="1">
    <citation type="submission" date="2021-03" db="EMBL/GenBank/DDBJ databases">
        <title>Tianweitania aestuarii sp. nov., isolated from a tidal flat.</title>
        <authorList>
            <person name="Park S."/>
            <person name="Yoon J.-H."/>
        </authorList>
    </citation>
    <scope>NUCLEOTIDE SEQUENCE [LARGE SCALE GENOMIC DNA]</scope>
    <source>
        <strain evidence="5 6">BSSL-BM11</strain>
    </source>
</reference>
<evidence type="ECO:0000313" key="6">
    <source>
        <dbReference type="Proteomes" id="UP001297272"/>
    </source>
</evidence>
<dbReference type="EC" id="2.7.7.65" evidence="1"/>
<feature type="transmembrane region" description="Helical" evidence="3">
    <location>
        <begin position="35"/>
        <end position="56"/>
    </location>
</feature>
<feature type="transmembrane region" description="Helical" evidence="3">
    <location>
        <begin position="153"/>
        <end position="172"/>
    </location>
</feature>
<dbReference type="PANTHER" id="PTHR45138:SF9">
    <property type="entry name" value="DIGUANYLATE CYCLASE DGCM-RELATED"/>
    <property type="match status" value="1"/>
</dbReference>
<keyword evidence="6" id="KW-1185">Reference proteome</keyword>
<feature type="domain" description="GGDEF" evidence="4">
    <location>
        <begin position="246"/>
        <end position="379"/>
    </location>
</feature>
<dbReference type="NCBIfam" id="TIGR00254">
    <property type="entry name" value="GGDEF"/>
    <property type="match status" value="1"/>
</dbReference>
<dbReference type="PROSITE" id="PS50887">
    <property type="entry name" value="GGDEF"/>
    <property type="match status" value="1"/>
</dbReference>
<dbReference type="PANTHER" id="PTHR45138">
    <property type="entry name" value="REGULATORY COMPONENTS OF SENSORY TRANSDUCTION SYSTEM"/>
    <property type="match status" value="1"/>
</dbReference>
<name>A0ABS5S1F4_9HYPH</name>